<dbReference type="Gene3D" id="3.40.50.1820">
    <property type="entry name" value="alpha/beta hydrolase"/>
    <property type="match status" value="1"/>
</dbReference>
<protein>
    <recommendedName>
        <fullName evidence="3">3-oxoadipate enol-lactonase</fullName>
    </recommendedName>
</protein>
<dbReference type="Proteomes" id="UP000636949">
    <property type="component" value="Unassembled WGS sequence"/>
</dbReference>
<reference evidence="1" key="1">
    <citation type="journal article" date="2014" name="Int. J. Syst. Evol. Microbiol.">
        <title>Complete genome sequence of Corynebacterium casei LMG S-19264T (=DSM 44701T), isolated from a smear-ripened cheese.</title>
        <authorList>
            <consortium name="US DOE Joint Genome Institute (JGI-PGF)"/>
            <person name="Walter F."/>
            <person name="Albersmeier A."/>
            <person name="Kalinowski J."/>
            <person name="Ruckert C."/>
        </authorList>
    </citation>
    <scope>NUCLEOTIDE SEQUENCE</scope>
    <source>
        <strain evidence="1">CGMCC 1.15758</strain>
    </source>
</reference>
<reference evidence="1" key="2">
    <citation type="submission" date="2020-09" db="EMBL/GenBank/DDBJ databases">
        <authorList>
            <person name="Sun Q."/>
            <person name="Zhou Y."/>
        </authorList>
    </citation>
    <scope>NUCLEOTIDE SEQUENCE</scope>
    <source>
        <strain evidence="1">CGMCC 1.15758</strain>
    </source>
</reference>
<organism evidence="1 2">
    <name type="scientific">Cysteiniphilum litorale</name>
    <dbReference type="NCBI Taxonomy" id="2056700"/>
    <lineage>
        <taxon>Bacteria</taxon>
        <taxon>Pseudomonadati</taxon>
        <taxon>Pseudomonadota</taxon>
        <taxon>Gammaproteobacteria</taxon>
        <taxon>Thiotrichales</taxon>
        <taxon>Fastidiosibacteraceae</taxon>
        <taxon>Cysteiniphilum</taxon>
    </lineage>
</organism>
<dbReference type="RefSeq" id="WP_117004143.1">
    <property type="nucleotide sequence ID" value="NZ_BMJS01000092.1"/>
</dbReference>
<dbReference type="AlphaFoldDB" id="A0A8J2Z7C3"/>
<sequence length="148" mass="17186">MMFNAIEKLGFIPENIIQQIVPGFFSIHTQENNKTLVDEFTTHLKNKSLDISSLIRLGKMIFERQNRMNLLDAFSEVDIPTLIITGSEDCYRPTHEGELMAQRLPTAQFVEVVSAGHISSLDQPLQINKLLDEFFRLQLVKERLWYFE</sequence>
<dbReference type="InterPro" id="IPR029058">
    <property type="entry name" value="AB_hydrolase_fold"/>
</dbReference>
<proteinExistence type="predicted"/>
<dbReference type="SUPFAM" id="SSF53474">
    <property type="entry name" value="alpha/beta-Hydrolases"/>
    <property type="match status" value="1"/>
</dbReference>
<name>A0A8J2Z7C3_9GAMM</name>
<dbReference type="EMBL" id="BMJS01000092">
    <property type="protein sequence ID" value="GGG09098.1"/>
    <property type="molecule type" value="Genomic_DNA"/>
</dbReference>
<keyword evidence="2" id="KW-1185">Reference proteome</keyword>
<accession>A0A8J2Z7C3</accession>
<gene>
    <name evidence="1" type="ORF">GCM10010995_28360</name>
</gene>
<comment type="caution">
    <text evidence="1">The sequence shown here is derived from an EMBL/GenBank/DDBJ whole genome shotgun (WGS) entry which is preliminary data.</text>
</comment>
<evidence type="ECO:0008006" key="3">
    <source>
        <dbReference type="Google" id="ProtNLM"/>
    </source>
</evidence>
<dbReference type="OrthoDB" id="2086224at2"/>
<evidence type="ECO:0000313" key="1">
    <source>
        <dbReference type="EMBL" id="GGG09098.1"/>
    </source>
</evidence>
<evidence type="ECO:0000313" key="2">
    <source>
        <dbReference type="Proteomes" id="UP000636949"/>
    </source>
</evidence>